<dbReference type="RefSeq" id="XP_049548468.1">
    <property type="nucleotide sequence ID" value="XM_049692511.1"/>
</dbReference>
<dbReference type="InterPro" id="IPR000718">
    <property type="entry name" value="Peptidase_M13"/>
</dbReference>
<keyword evidence="10" id="KW-0812">Transmembrane</keyword>
<dbReference type="Gene3D" id="3.40.390.10">
    <property type="entry name" value="Collagenase (Catalytic Domain)"/>
    <property type="match status" value="1"/>
</dbReference>
<dbReference type="CDD" id="cd08662">
    <property type="entry name" value="M13"/>
    <property type="match status" value="1"/>
</dbReference>
<evidence type="ECO:0000256" key="6">
    <source>
        <dbReference type="ARBA" id="ARBA00022801"/>
    </source>
</evidence>
<protein>
    <submittedName>
        <fullName evidence="13">Putative m13 family peptidase</fullName>
    </submittedName>
</protein>
<comment type="similarity">
    <text evidence="3">Belongs to the peptidase M13 family.</text>
</comment>
<dbReference type="PANTHER" id="PTHR11733">
    <property type="entry name" value="ZINC METALLOPROTEASE FAMILY M13 NEPRILYSIN-RELATED"/>
    <property type="match status" value="1"/>
</dbReference>
<feature type="domain" description="Peptidase M13 C-terminal" evidence="11">
    <location>
        <begin position="587"/>
        <end position="792"/>
    </location>
</feature>
<keyword evidence="4" id="KW-0645">Protease</keyword>
<dbReference type="GO" id="GO:0004222">
    <property type="term" value="F:metalloendopeptidase activity"/>
    <property type="evidence" value="ECO:0007669"/>
    <property type="project" value="InterPro"/>
</dbReference>
<evidence type="ECO:0000256" key="1">
    <source>
        <dbReference type="ARBA" id="ARBA00001947"/>
    </source>
</evidence>
<proteinExistence type="inferred from homology"/>
<evidence type="ECO:0000259" key="12">
    <source>
        <dbReference type="Pfam" id="PF05649"/>
    </source>
</evidence>
<dbReference type="GO" id="GO:0046872">
    <property type="term" value="F:metal ion binding"/>
    <property type="evidence" value="ECO:0007669"/>
    <property type="project" value="UniProtKB-KW"/>
</dbReference>
<name>A0A2M4CV03_ANODA</name>
<feature type="domain" description="Peptidase M13 N-terminal" evidence="12">
    <location>
        <begin position="134"/>
        <end position="525"/>
    </location>
</feature>
<dbReference type="RefSeq" id="XP_049548469.1">
    <property type="nucleotide sequence ID" value="XM_049692512.1"/>
</dbReference>
<comment type="cofactor">
    <cofactor evidence="1">
        <name>Zn(2+)</name>
        <dbReference type="ChEBI" id="CHEBI:29105"/>
    </cofactor>
</comment>
<dbReference type="CTD" id="40588"/>
<evidence type="ECO:0000256" key="7">
    <source>
        <dbReference type="ARBA" id="ARBA00022833"/>
    </source>
</evidence>
<dbReference type="InterPro" id="IPR024079">
    <property type="entry name" value="MetalloPept_cat_dom_sf"/>
</dbReference>
<evidence type="ECO:0000256" key="4">
    <source>
        <dbReference type="ARBA" id="ARBA00022670"/>
    </source>
</evidence>
<dbReference type="GO" id="GO:0016485">
    <property type="term" value="P:protein processing"/>
    <property type="evidence" value="ECO:0007669"/>
    <property type="project" value="TreeGrafter"/>
</dbReference>
<keyword evidence="5" id="KW-0479">Metal-binding</keyword>
<sequence length="793" mass="90453">MIMIEELRRARNSIFDPDDIPIGYEHFSGKNPSWWRRRTALEKVLTLISVVCGVAVVALIISLLTVVLSDRIQSESNPSSAQPLTGGRRGKALSQHPNAYNGVGDKSTDNVCLSPGCIHSASKALEQMDPEVEPCDDFYNYACGKFVKETVIPDEKVSVNTFSVIGDRLQQQLRALVSDEISESEATPFKLAKNLYKLCMNKTRIEEKGIKPLLDILDNLGGWPVLKGQDWDLDSSWSWVKSVKDFRNNGYSTDYFFDFSIGSDLKNSTRRIIDTDQASLGISREYLVKGMENPIVSAYYNYMVDMAVLLGAEEDRAKRELMDSLNFEMALANISLPNEKRRNATALYNPMTVKEFQQRYPYTDWLEYFNAILKDTGIAIDENEVIIVSVPSFMKELGPLLQNTPKRVMANYVMWRISGFSSFFLTEKLRKRQLQYSTALSGKQEQEPRWKECVEITSGSLPISVGALYIRKYFREESKRAALDMVNDIKGVFVDILKKVDWMDEITRESALEKVSTMATHIGYPDELMNDTKIAEYYKDLEFQPESNYLNTILYMNQFGTTKAFKKLRQPVNKTDWITHSRPAIVNAFYSSIENSIQFPAGILQGQFFSYDRPKYMNYGAIGFVIGHEITHGFDDQGRQFDKNGNLVDWWQADTKTAYLEKARCIIEQYGNYTEPNVKLNLNGINTQGENIADNGGIKEAYYAYRKWAEKNGPEPRLPGLNLSPEQLFWLSAAQTWCSVYRPETMKMRITTGVHSPGQFRVLGPMSNMHEFAKDFNCPAASPMNPEHKCEVW</sequence>
<dbReference type="GeneID" id="125959674"/>
<dbReference type="PROSITE" id="PS51885">
    <property type="entry name" value="NEPRILYSIN"/>
    <property type="match status" value="1"/>
</dbReference>
<evidence type="ECO:0000256" key="9">
    <source>
        <dbReference type="SAM" id="MobiDB-lite"/>
    </source>
</evidence>
<dbReference type="Pfam" id="PF05649">
    <property type="entry name" value="Peptidase_M13_N"/>
    <property type="match status" value="1"/>
</dbReference>
<dbReference type="SUPFAM" id="SSF55486">
    <property type="entry name" value="Metalloproteases ('zincins'), catalytic domain"/>
    <property type="match status" value="1"/>
</dbReference>
<dbReference type="VEuPathDB" id="VectorBase:ADAC007896"/>
<evidence type="ECO:0000256" key="3">
    <source>
        <dbReference type="ARBA" id="ARBA00007357"/>
    </source>
</evidence>
<keyword evidence="7" id="KW-0862">Zinc</keyword>
<evidence type="ECO:0000256" key="10">
    <source>
        <dbReference type="SAM" id="Phobius"/>
    </source>
</evidence>
<keyword evidence="6" id="KW-0378">Hydrolase</keyword>
<evidence type="ECO:0000259" key="11">
    <source>
        <dbReference type="Pfam" id="PF01431"/>
    </source>
</evidence>
<reference evidence="13" key="1">
    <citation type="submission" date="2018-01" db="EMBL/GenBank/DDBJ databases">
        <title>An insight into the sialome of Amazonian anophelines.</title>
        <authorList>
            <person name="Ribeiro J.M."/>
            <person name="Scarpassa V."/>
            <person name="Calvo E."/>
        </authorList>
    </citation>
    <scope>NUCLEOTIDE SEQUENCE</scope>
</reference>
<evidence type="ECO:0000256" key="5">
    <source>
        <dbReference type="ARBA" id="ARBA00022723"/>
    </source>
</evidence>
<dbReference type="Pfam" id="PF01431">
    <property type="entry name" value="Peptidase_M13"/>
    <property type="match status" value="1"/>
</dbReference>
<dbReference type="PRINTS" id="PR00786">
    <property type="entry name" value="NEPRILYSIN"/>
</dbReference>
<dbReference type="RefSeq" id="XP_049548471.1">
    <property type="nucleotide sequence ID" value="XM_049692514.1"/>
</dbReference>
<keyword evidence="10" id="KW-0472">Membrane</keyword>
<keyword evidence="8" id="KW-0482">Metalloprotease</keyword>
<dbReference type="VEuPathDB" id="VectorBase:ADAR2_005537"/>
<dbReference type="RefSeq" id="XP_049548470.1">
    <property type="nucleotide sequence ID" value="XM_049692513.1"/>
</dbReference>
<feature type="transmembrane region" description="Helical" evidence="10">
    <location>
        <begin position="44"/>
        <end position="68"/>
    </location>
</feature>
<keyword evidence="10" id="KW-1133">Transmembrane helix</keyword>
<dbReference type="Gene3D" id="1.10.1380.10">
    <property type="entry name" value="Neutral endopeptidase , domain2"/>
    <property type="match status" value="1"/>
</dbReference>
<comment type="subcellular location">
    <subcellularLocation>
        <location evidence="2">Cell membrane</location>
        <topology evidence="2">Single-pass type II membrane protein</topology>
    </subcellularLocation>
</comment>
<evidence type="ECO:0000313" key="13">
    <source>
        <dbReference type="EMBL" id="MBW68668.1"/>
    </source>
</evidence>
<dbReference type="AlphaFoldDB" id="A0A2M4CV03"/>
<dbReference type="GO" id="GO:0005886">
    <property type="term" value="C:plasma membrane"/>
    <property type="evidence" value="ECO:0007669"/>
    <property type="project" value="UniProtKB-SubCell"/>
</dbReference>
<feature type="region of interest" description="Disordered" evidence="9">
    <location>
        <begin position="75"/>
        <end position="100"/>
    </location>
</feature>
<organism evidence="13">
    <name type="scientific">Anopheles darlingi</name>
    <name type="common">Mosquito</name>
    <dbReference type="NCBI Taxonomy" id="43151"/>
    <lineage>
        <taxon>Eukaryota</taxon>
        <taxon>Metazoa</taxon>
        <taxon>Ecdysozoa</taxon>
        <taxon>Arthropoda</taxon>
        <taxon>Hexapoda</taxon>
        <taxon>Insecta</taxon>
        <taxon>Pterygota</taxon>
        <taxon>Neoptera</taxon>
        <taxon>Endopterygota</taxon>
        <taxon>Diptera</taxon>
        <taxon>Nematocera</taxon>
        <taxon>Culicoidea</taxon>
        <taxon>Culicidae</taxon>
        <taxon>Anophelinae</taxon>
        <taxon>Anopheles</taxon>
    </lineage>
</organism>
<dbReference type="InterPro" id="IPR008753">
    <property type="entry name" value="Peptidase_M13_N"/>
</dbReference>
<dbReference type="PANTHER" id="PTHR11733:SF224">
    <property type="entry name" value="NEPRILYSIN-2"/>
    <property type="match status" value="1"/>
</dbReference>
<dbReference type="OrthoDB" id="6475849at2759"/>
<evidence type="ECO:0000256" key="8">
    <source>
        <dbReference type="ARBA" id="ARBA00023049"/>
    </source>
</evidence>
<dbReference type="RefSeq" id="XP_049548467.1">
    <property type="nucleotide sequence ID" value="XM_049692510.1"/>
</dbReference>
<dbReference type="InterPro" id="IPR042089">
    <property type="entry name" value="Peptidase_M13_dom_2"/>
</dbReference>
<accession>A0A2M4CV03</accession>
<dbReference type="InterPro" id="IPR018497">
    <property type="entry name" value="Peptidase_M13_C"/>
</dbReference>
<evidence type="ECO:0000256" key="2">
    <source>
        <dbReference type="ARBA" id="ARBA00004401"/>
    </source>
</evidence>
<dbReference type="EMBL" id="GGFL01004490">
    <property type="protein sequence ID" value="MBW68668.1"/>
    <property type="molecule type" value="Transcribed_RNA"/>
</dbReference>